<dbReference type="SUPFAM" id="SSF53623">
    <property type="entry name" value="MurD-like peptide ligases, catalytic domain"/>
    <property type="match status" value="1"/>
</dbReference>
<dbReference type="PIRSF" id="PIRSF001563">
    <property type="entry name" value="Folylpolyglu_synth"/>
    <property type="match status" value="1"/>
</dbReference>
<dbReference type="InterPro" id="IPR036615">
    <property type="entry name" value="Mur_ligase_C_dom_sf"/>
</dbReference>
<dbReference type="GO" id="GO:0005524">
    <property type="term" value="F:ATP binding"/>
    <property type="evidence" value="ECO:0007669"/>
    <property type="project" value="UniProtKB-KW"/>
</dbReference>
<dbReference type="InterPro" id="IPR013221">
    <property type="entry name" value="Mur_ligase_cen"/>
</dbReference>
<dbReference type="Pfam" id="PF02875">
    <property type="entry name" value="Mur_ligase_C"/>
    <property type="match status" value="1"/>
</dbReference>
<evidence type="ECO:0000256" key="1">
    <source>
        <dbReference type="ARBA" id="ARBA00001946"/>
    </source>
</evidence>
<keyword evidence="4 11" id="KW-0436">Ligase</keyword>
<feature type="domain" description="Mur ligase C-terminal" evidence="12">
    <location>
        <begin position="300"/>
        <end position="417"/>
    </location>
</feature>
<gene>
    <name evidence="14" type="ordered locus">Tlet_1984</name>
</gene>
<keyword evidence="7 11" id="KW-0067">ATP-binding</keyword>
<dbReference type="InterPro" id="IPR036565">
    <property type="entry name" value="Mur-like_cat_sf"/>
</dbReference>
<dbReference type="OrthoDB" id="9809356at2"/>
<dbReference type="PANTHER" id="PTHR11136:SF0">
    <property type="entry name" value="DIHYDROFOLATE SYNTHETASE-RELATED"/>
    <property type="match status" value="1"/>
</dbReference>
<proteinExistence type="inferred from homology"/>
<dbReference type="InterPro" id="IPR004101">
    <property type="entry name" value="Mur_ligase_C"/>
</dbReference>
<keyword evidence="15" id="KW-1185">Reference proteome</keyword>
<evidence type="ECO:0000256" key="4">
    <source>
        <dbReference type="ARBA" id="ARBA00022598"/>
    </source>
</evidence>
<dbReference type="HOGENOM" id="CLU_015869_1_1_0"/>
<evidence type="ECO:0000256" key="3">
    <source>
        <dbReference type="ARBA" id="ARBA00013025"/>
    </source>
</evidence>
<dbReference type="Proteomes" id="UP000002016">
    <property type="component" value="Chromosome"/>
</dbReference>
<comment type="cofactor">
    <cofactor evidence="1">
        <name>Mg(2+)</name>
        <dbReference type="ChEBI" id="CHEBI:18420"/>
    </cofactor>
</comment>
<dbReference type="Pfam" id="PF08245">
    <property type="entry name" value="Mur_ligase_M"/>
    <property type="match status" value="1"/>
</dbReference>
<keyword evidence="8" id="KW-0460">Magnesium</keyword>
<dbReference type="GO" id="GO:0008841">
    <property type="term" value="F:dihydrofolate synthase activity"/>
    <property type="evidence" value="ECO:0007669"/>
    <property type="project" value="TreeGrafter"/>
</dbReference>
<dbReference type="FunFam" id="3.40.1190.10:FF:000011">
    <property type="entry name" value="Folylpolyglutamate synthase/dihydrofolate synthase"/>
    <property type="match status" value="1"/>
</dbReference>
<keyword evidence="5" id="KW-0479">Metal-binding</keyword>
<evidence type="ECO:0000256" key="8">
    <source>
        <dbReference type="ARBA" id="ARBA00022842"/>
    </source>
</evidence>
<dbReference type="PANTHER" id="PTHR11136">
    <property type="entry name" value="FOLYLPOLYGLUTAMATE SYNTHASE-RELATED"/>
    <property type="match status" value="1"/>
</dbReference>
<sequence length="441" mass="49888">MTYLKMLEYLYKERPSGKITLGLDRIQKLCERLGNPQNVFKSAHIAGTNGKGSVTRFLSWLFIEHGLKTAAYYSPHLTSFKERILVDEKFITDETMLNAFHEVQQAAIELDKEGEQSKPSFFEFTTAMAFCVYRDMKTQAASIEVGLGGRFDATNVLTPEVSVIVTVGFDHMHILGNTLEKIAFEKAGIIKENIPVVCGETNEIPLNVINQVAHLKNSSVYLLGKDFYYDNEKLFLSNNTFDFHSDIIELKDLKISLNGAHQFLNASVALQAFLIFAQRNNIKIDKLRIRSALSKTTMPGRFEVVGEKPKVIFDGAHNLSAALVLRKSIKDYLEDEKIAAVIGIVDDKDKRSILTQIAPMFDRIVVTRPFSHRAQNTQETFQITREINANTILEPDPIKAYEILKSDGYETIIVTGSLYLVGYLRDYIMDGQLDPEWIIAR</sequence>
<dbReference type="EMBL" id="CP000812">
    <property type="protein sequence ID" value="ABV34538.1"/>
    <property type="molecule type" value="Genomic_DNA"/>
</dbReference>
<dbReference type="eggNOG" id="COG0285">
    <property type="taxonomic scope" value="Bacteria"/>
</dbReference>
<evidence type="ECO:0000313" key="14">
    <source>
        <dbReference type="EMBL" id="ABV34538.1"/>
    </source>
</evidence>
<dbReference type="Gene3D" id="3.40.1190.10">
    <property type="entry name" value="Mur-like, catalytic domain"/>
    <property type="match status" value="1"/>
</dbReference>
<dbReference type="STRING" id="416591.Tlet_1984"/>
<dbReference type="GO" id="GO:0046872">
    <property type="term" value="F:metal ion binding"/>
    <property type="evidence" value="ECO:0007669"/>
    <property type="project" value="UniProtKB-KW"/>
</dbReference>
<evidence type="ECO:0000256" key="10">
    <source>
        <dbReference type="ARBA" id="ARBA00047493"/>
    </source>
</evidence>
<organism evidence="14 15">
    <name type="scientific">Pseudothermotoga lettingae (strain ATCC BAA-301 / DSM 14385 / NBRC 107922 / TMO)</name>
    <name type="common">Thermotoga lettingae</name>
    <dbReference type="NCBI Taxonomy" id="416591"/>
    <lineage>
        <taxon>Bacteria</taxon>
        <taxon>Thermotogati</taxon>
        <taxon>Thermotogota</taxon>
        <taxon>Thermotogae</taxon>
        <taxon>Thermotogales</taxon>
        <taxon>Thermotogaceae</taxon>
        <taxon>Pseudothermotoga</taxon>
    </lineage>
</organism>
<reference evidence="14 15" key="1">
    <citation type="submission" date="2007-08" db="EMBL/GenBank/DDBJ databases">
        <title>Complete sequence of Thermotoga lettingae TMO.</title>
        <authorList>
            <consortium name="US DOE Joint Genome Institute"/>
            <person name="Copeland A."/>
            <person name="Lucas S."/>
            <person name="Lapidus A."/>
            <person name="Barry K."/>
            <person name="Glavina del Rio T."/>
            <person name="Dalin E."/>
            <person name="Tice H."/>
            <person name="Pitluck S."/>
            <person name="Foster B."/>
            <person name="Bruce D."/>
            <person name="Schmutz J."/>
            <person name="Larimer F."/>
            <person name="Land M."/>
            <person name="Hauser L."/>
            <person name="Kyrpides N."/>
            <person name="Mikhailova N."/>
            <person name="Nelson K."/>
            <person name="Gogarten J.P."/>
            <person name="Noll K."/>
            <person name="Richardson P."/>
        </authorList>
    </citation>
    <scope>NUCLEOTIDE SEQUENCE [LARGE SCALE GENOMIC DNA]</scope>
    <source>
        <strain evidence="15">ATCC BAA-301 / DSM 14385 / NBRC 107922 / TMO</strain>
    </source>
</reference>
<feature type="domain" description="Mur ligase central" evidence="13">
    <location>
        <begin position="45"/>
        <end position="271"/>
    </location>
</feature>
<evidence type="ECO:0000259" key="12">
    <source>
        <dbReference type="Pfam" id="PF02875"/>
    </source>
</evidence>
<dbReference type="GO" id="GO:0004326">
    <property type="term" value="F:tetrahydrofolylpolyglutamate synthase activity"/>
    <property type="evidence" value="ECO:0007669"/>
    <property type="project" value="UniProtKB-EC"/>
</dbReference>
<dbReference type="InterPro" id="IPR001645">
    <property type="entry name" value="Folylpolyglutamate_synth"/>
</dbReference>
<evidence type="ECO:0000259" key="13">
    <source>
        <dbReference type="Pfam" id="PF08245"/>
    </source>
</evidence>
<evidence type="ECO:0000256" key="5">
    <source>
        <dbReference type="ARBA" id="ARBA00022723"/>
    </source>
</evidence>
<dbReference type="RefSeq" id="WP_012004014.1">
    <property type="nucleotide sequence ID" value="NC_009828.1"/>
</dbReference>
<evidence type="ECO:0000256" key="2">
    <source>
        <dbReference type="ARBA" id="ARBA00008276"/>
    </source>
</evidence>
<protein>
    <recommendedName>
        <fullName evidence="3">tetrahydrofolate synthase</fullName>
        <ecNumber evidence="3">6.3.2.17</ecNumber>
    </recommendedName>
    <alternativeName>
        <fullName evidence="9">Tetrahydrofolylpolyglutamate synthase</fullName>
    </alternativeName>
</protein>
<keyword evidence="6 11" id="KW-0547">Nucleotide-binding</keyword>
<dbReference type="GO" id="GO:0005737">
    <property type="term" value="C:cytoplasm"/>
    <property type="evidence" value="ECO:0007669"/>
    <property type="project" value="TreeGrafter"/>
</dbReference>
<evidence type="ECO:0000256" key="7">
    <source>
        <dbReference type="ARBA" id="ARBA00022840"/>
    </source>
</evidence>
<dbReference type="SUPFAM" id="SSF53244">
    <property type="entry name" value="MurD-like peptide ligases, peptide-binding domain"/>
    <property type="match status" value="1"/>
</dbReference>
<evidence type="ECO:0000256" key="6">
    <source>
        <dbReference type="ARBA" id="ARBA00022741"/>
    </source>
</evidence>
<evidence type="ECO:0000256" key="11">
    <source>
        <dbReference type="PIRNR" id="PIRNR001563"/>
    </source>
</evidence>
<dbReference type="AlphaFoldDB" id="A8F8Q4"/>
<evidence type="ECO:0000313" key="15">
    <source>
        <dbReference type="Proteomes" id="UP000002016"/>
    </source>
</evidence>
<name>A8F8Q4_PSELT</name>
<dbReference type="Gene3D" id="3.90.190.20">
    <property type="entry name" value="Mur ligase, C-terminal domain"/>
    <property type="match status" value="1"/>
</dbReference>
<dbReference type="EC" id="6.3.2.17" evidence="3"/>
<accession>A8F8Q4</accession>
<reference evidence="14 15" key="2">
    <citation type="journal article" date="2009" name="Proc. Natl. Acad. Sci. U.S.A.">
        <title>On the chimeric nature, thermophilic origin, and phylogenetic placement of the Thermotogales.</title>
        <authorList>
            <person name="Zhaxybayeva O."/>
            <person name="Swithers K.S."/>
            <person name="Lapierre P."/>
            <person name="Fournier G.P."/>
            <person name="Bickhart D.M."/>
            <person name="DeBoy R.T."/>
            <person name="Nelson K.E."/>
            <person name="Nesbo C.L."/>
            <person name="Doolittle W.F."/>
            <person name="Gogarten J.P."/>
            <person name="Noll K.M."/>
        </authorList>
    </citation>
    <scope>NUCLEOTIDE SEQUENCE [LARGE SCALE GENOMIC DNA]</scope>
    <source>
        <strain evidence="15">ATCC BAA-301 / DSM 14385 / NBRC 107922 / TMO</strain>
    </source>
</reference>
<comment type="catalytic activity">
    <reaction evidence="10">
        <text>(6S)-5,6,7,8-tetrahydrofolyl-(gamma-L-Glu)(n) + L-glutamate + ATP = (6S)-5,6,7,8-tetrahydrofolyl-(gamma-L-Glu)(n+1) + ADP + phosphate + H(+)</text>
        <dbReference type="Rhea" id="RHEA:10580"/>
        <dbReference type="Rhea" id="RHEA-COMP:14738"/>
        <dbReference type="Rhea" id="RHEA-COMP:14740"/>
        <dbReference type="ChEBI" id="CHEBI:15378"/>
        <dbReference type="ChEBI" id="CHEBI:29985"/>
        <dbReference type="ChEBI" id="CHEBI:30616"/>
        <dbReference type="ChEBI" id="CHEBI:43474"/>
        <dbReference type="ChEBI" id="CHEBI:141005"/>
        <dbReference type="ChEBI" id="CHEBI:456216"/>
        <dbReference type="EC" id="6.3.2.17"/>
    </reaction>
</comment>
<dbReference type="KEGG" id="tle:Tlet_1984"/>
<evidence type="ECO:0000256" key="9">
    <source>
        <dbReference type="ARBA" id="ARBA00030592"/>
    </source>
</evidence>
<comment type="similarity">
    <text evidence="2 11">Belongs to the folylpolyglutamate synthase family.</text>
</comment>
<dbReference type="NCBIfam" id="TIGR01499">
    <property type="entry name" value="folC"/>
    <property type="match status" value="1"/>
</dbReference>